<evidence type="ECO:0000256" key="1">
    <source>
        <dbReference type="SAM" id="MobiDB-lite"/>
    </source>
</evidence>
<evidence type="ECO:0000313" key="2">
    <source>
        <dbReference type="EMBL" id="KAL0480197.1"/>
    </source>
</evidence>
<dbReference type="EMBL" id="JAOPGA020000639">
    <property type="protein sequence ID" value="KAL0480197.1"/>
    <property type="molecule type" value="Genomic_DNA"/>
</dbReference>
<keyword evidence="3" id="KW-1185">Reference proteome</keyword>
<gene>
    <name evidence="2" type="ORF">AKO1_007233</name>
</gene>
<dbReference type="Proteomes" id="UP001431209">
    <property type="component" value="Unassembled WGS sequence"/>
</dbReference>
<reference evidence="2 3" key="1">
    <citation type="submission" date="2024-03" db="EMBL/GenBank/DDBJ databases">
        <title>The Acrasis kona genome and developmental transcriptomes reveal deep origins of eukaryotic multicellular pathways.</title>
        <authorList>
            <person name="Sheikh S."/>
            <person name="Fu C.-J."/>
            <person name="Brown M.W."/>
            <person name="Baldauf S.L."/>
        </authorList>
    </citation>
    <scope>NUCLEOTIDE SEQUENCE [LARGE SCALE GENOMIC DNA]</scope>
    <source>
        <strain evidence="2 3">ATCC MYA-3509</strain>
    </source>
</reference>
<comment type="caution">
    <text evidence="2">The sequence shown here is derived from an EMBL/GenBank/DDBJ whole genome shotgun (WGS) entry which is preliminary data.</text>
</comment>
<evidence type="ECO:0000313" key="3">
    <source>
        <dbReference type="Proteomes" id="UP001431209"/>
    </source>
</evidence>
<accession>A0AAW2YS25</accession>
<organism evidence="2 3">
    <name type="scientific">Acrasis kona</name>
    <dbReference type="NCBI Taxonomy" id="1008807"/>
    <lineage>
        <taxon>Eukaryota</taxon>
        <taxon>Discoba</taxon>
        <taxon>Heterolobosea</taxon>
        <taxon>Tetramitia</taxon>
        <taxon>Eutetramitia</taxon>
        <taxon>Acrasidae</taxon>
        <taxon>Acrasis</taxon>
    </lineage>
</organism>
<sequence length="187" mass="20823">MTTQHKPISELCSSKKRKKLNQILAPALMKFGVGAEQLLSINDVRKILKTKSKNGSQSDQTLTDEDHSLSPTHTMSTTSHLVDHQQPQSEMECMQVGEAELGFSNFVAQDKTDEQIEVDHKDGWLQSDANRESNISGSMRDILNFNILSGEEEESKENEIDKLVSPTTLNSTNGNSTLIMQSVDKDM</sequence>
<feature type="region of interest" description="Disordered" evidence="1">
    <location>
        <begin position="51"/>
        <end position="89"/>
    </location>
</feature>
<name>A0AAW2YS25_9EUKA</name>
<protein>
    <submittedName>
        <fullName evidence="2">Uncharacterized protein</fullName>
    </submittedName>
</protein>
<feature type="compositionally biased region" description="Polar residues" evidence="1">
    <location>
        <begin position="69"/>
        <end position="89"/>
    </location>
</feature>
<proteinExistence type="predicted"/>
<dbReference type="AlphaFoldDB" id="A0AAW2YS25"/>